<evidence type="ECO:0000313" key="1">
    <source>
        <dbReference type="EMBL" id="KAI0306066.1"/>
    </source>
</evidence>
<accession>A0AAD4M930</accession>
<gene>
    <name evidence="1" type="ORF">B0F90DRAFT_960217</name>
</gene>
<organism evidence="1 2">
    <name type="scientific">Multifurca ochricompacta</name>
    <dbReference type="NCBI Taxonomy" id="376703"/>
    <lineage>
        <taxon>Eukaryota</taxon>
        <taxon>Fungi</taxon>
        <taxon>Dikarya</taxon>
        <taxon>Basidiomycota</taxon>
        <taxon>Agaricomycotina</taxon>
        <taxon>Agaricomycetes</taxon>
        <taxon>Russulales</taxon>
        <taxon>Russulaceae</taxon>
        <taxon>Multifurca</taxon>
    </lineage>
</organism>
<keyword evidence="2" id="KW-1185">Reference proteome</keyword>
<dbReference type="AlphaFoldDB" id="A0AAD4M930"/>
<protein>
    <submittedName>
        <fullName evidence="1">Uncharacterized protein</fullName>
    </submittedName>
</protein>
<sequence length="110" mass="12802">MRTQYSENRLVPRHVCARLRFSSLCLISFFLSPPLSPLKLRFLTPLLELTRAEHGGICLSYTHTHTIRRSASLLLAHWYIELCTSRIRHAASVVYDARERWMLKFSAIAM</sequence>
<name>A0AAD4M930_9AGAM</name>
<proteinExistence type="predicted"/>
<dbReference type="EMBL" id="WTXG01000004">
    <property type="protein sequence ID" value="KAI0306066.1"/>
    <property type="molecule type" value="Genomic_DNA"/>
</dbReference>
<comment type="caution">
    <text evidence="1">The sequence shown here is derived from an EMBL/GenBank/DDBJ whole genome shotgun (WGS) entry which is preliminary data.</text>
</comment>
<evidence type="ECO:0000313" key="2">
    <source>
        <dbReference type="Proteomes" id="UP001203297"/>
    </source>
</evidence>
<dbReference type="Proteomes" id="UP001203297">
    <property type="component" value="Unassembled WGS sequence"/>
</dbReference>
<reference evidence="1" key="1">
    <citation type="journal article" date="2022" name="New Phytol.">
        <title>Evolutionary transition to the ectomycorrhizal habit in the genomes of a hyperdiverse lineage of mushroom-forming fungi.</title>
        <authorList>
            <person name="Looney B."/>
            <person name="Miyauchi S."/>
            <person name="Morin E."/>
            <person name="Drula E."/>
            <person name="Courty P.E."/>
            <person name="Kohler A."/>
            <person name="Kuo A."/>
            <person name="LaButti K."/>
            <person name="Pangilinan J."/>
            <person name="Lipzen A."/>
            <person name="Riley R."/>
            <person name="Andreopoulos W."/>
            <person name="He G."/>
            <person name="Johnson J."/>
            <person name="Nolan M."/>
            <person name="Tritt A."/>
            <person name="Barry K.W."/>
            <person name="Grigoriev I.V."/>
            <person name="Nagy L.G."/>
            <person name="Hibbett D."/>
            <person name="Henrissat B."/>
            <person name="Matheny P.B."/>
            <person name="Labbe J."/>
            <person name="Martin F.M."/>
        </authorList>
    </citation>
    <scope>NUCLEOTIDE SEQUENCE</scope>
    <source>
        <strain evidence="1">BPL690</strain>
    </source>
</reference>